<feature type="transmembrane region" description="Helical" evidence="11">
    <location>
        <begin position="201"/>
        <end position="226"/>
    </location>
</feature>
<feature type="transmembrane region" description="Helical" evidence="11">
    <location>
        <begin position="124"/>
        <end position="151"/>
    </location>
</feature>
<keyword evidence="4 11" id="KW-0813">Transport</keyword>
<feature type="transmembrane region" description="Helical" evidence="11">
    <location>
        <begin position="88"/>
        <end position="112"/>
    </location>
</feature>
<feature type="transmembrane region" description="Helical" evidence="11">
    <location>
        <begin position="21"/>
        <end position="50"/>
    </location>
</feature>
<gene>
    <name evidence="13" type="ORF">QO015_001778</name>
</gene>
<keyword evidence="6 13" id="KW-0762">Sugar transport</keyword>
<evidence type="ECO:0000256" key="4">
    <source>
        <dbReference type="ARBA" id="ARBA00022448"/>
    </source>
</evidence>
<sequence>MTASATASPLRRRRGRPALREGITAGLVIRYLVLIGTVLLTIFPLIWLVLTSLRSSADIFAVPVRVLPESVTFNQYVAVFSQYGLDNYLWNTVIVSVATVVLVILCAVPCAYAMARFNLPGAKVVVSILLIMRMIPVVALAIPLFAVFASIGLLDTLTALVLAHTASKLPVAIWLLMGFIQDLPKEIEESAQMDGASTLRIIVQIVSPLIAPGIGATAVITFLFTWNDLLLALTLSSSEAAQTLPVGLTNFVSQFGIDWGAMSAAGVMMVIPTLIFVWFAQGLLVKGLVTGAVRG</sequence>
<comment type="subcellular location">
    <subcellularLocation>
        <location evidence="2 11">Cell membrane</location>
        <topology evidence="2 11">Multi-pass membrane protein</topology>
    </subcellularLocation>
</comment>
<keyword evidence="5" id="KW-1003">Cell membrane</keyword>
<dbReference type="Gene3D" id="1.10.3720.10">
    <property type="entry name" value="MetI-like"/>
    <property type="match status" value="1"/>
</dbReference>
<comment type="function">
    <text evidence="1">Part of the ABC transporter complex MalEFGK involved in maltose/maltodextrin import. Probably responsible for the translocation of the substrate across the membrane.</text>
</comment>
<dbReference type="InterPro" id="IPR035906">
    <property type="entry name" value="MetI-like_sf"/>
</dbReference>
<evidence type="ECO:0000256" key="8">
    <source>
        <dbReference type="ARBA" id="ARBA00022989"/>
    </source>
</evidence>
<proteinExistence type="inferred from homology"/>
<evidence type="ECO:0000256" key="6">
    <source>
        <dbReference type="ARBA" id="ARBA00022597"/>
    </source>
</evidence>
<feature type="transmembrane region" description="Helical" evidence="11">
    <location>
        <begin position="259"/>
        <end position="280"/>
    </location>
</feature>
<dbReference type="Pfam" id="PF00528">
    <property type="entry name" value="BPD_transp_1"/>
    <property type="match status" value="1"/>
</dbReference>
<keyword evidence="8 11" id="KW-1133">Transmembrane helix</keyword>
<comment type="caution">
    <text evidence="13">The sequence shown here is derived from an EMBL/GenBank/DDBJ whole genome shotgun (WGS) entry which is preliminary data.</text>
</comment>
<evidence type="ECO:0000259" key="12">
    <source>
        <dbReference type="PROSITE" id="PS50928"/>
    </source>
</evidence>
<evidence type="ECO:0000256" key="2">
    <source>
        <dbReference type="ARBA" id="ARBA00004651"/>
    </source>
</evidence>
<accession>A0ABU0M5Q7</accession>
<keyword evidence="14" id="KW-1185">Reference proteome</keyword>
<evidence type="ECO:0000256" key="3">
    <source>
        <dbReference type="ARBA" id="ARBA00009047"/>
    </source>
</evidence>
<evidence type="ECO:0000256" key="11">
    <source>
        <dbReference type="RuleBase" id="RU363032"/>
    </source>
</evidence>
<dbReference type="InterPro" id="IPR000515">
    <property type="entry name" value="MetI-like"/>
</dbReference>
<dbReference type="EMBL" id="JAUSWJ010000001">
    <property type="protein sequence ID" value="MDQ0516165.1"/>
    <property type="molecule type" value="Genomic_DNA"/>
</dbReference>
<dbReference type="PANTHER" id="PTHR32243:SF50">
    <property type="entry name" value="MALTOSE_MALTODEXTRIN TRANSPORT SYSTEM PERMEASE PROTEIN MALG"/>
    <property type="match status" value="1"/>
</dbReference>
<dbReference type="Proteomes" id="UP001223743">
    <property type="component" value="Unassembled WGS sequence"/>
</dbReference>
<dbReference type="PROSITE" id="PS50928">
    <property type="entry name" value="ABC_TM1"/>
    <property type="match status" value="1"/>
</dbReference>
<keyword evidence="9 11" id="KW-0472">Membrane</keyword>
<evidence type="ECO:0000256" key="10">
    <source>
        <dbReference type="ARBA" id="ARBA00041109"/>
    </source>
</evidence>
<evidence type="ECO:0000313" key="13">
    <source>
        <dbReference type="EMBL" id="MDQ0516165.1"/>
    </source>
</evidence>
<feature type="domain" description="ABC transmembrane type-1" evidence="12">
    <location>
        <begin position="89"/>
        <end position="280"/>
    </location>
</feature>
<comment type="similarity">
    <text evidence="3">Belongs to the binding-protein-dependent transport system permease family. MalFG subfamily.</text>
</comment>
<dbReference type="PANTHER" id="PTHR32243">
    <property type="entry name" value="MALTOSE TRANSPORT SYSTEM PERMEASE-RELATED"/>
    <property type="match status" value="1"/>
</dbReference>
<feature type="transmembrane region" description="Helical" evidence="11">
    <location>
        <begin position="157"/>
        <end position="180"/>
    </location>
</feature>
<dbReference type="CDD" id="cd06261">
    <property type="entry name" value="TM_PBP2"/>
    <property type="match status" value="1"/>
</dbReference>
<reference evidence="13 14" key="1">
    <citation type="submission" date="2023-07" db="EMBL/GenBank/DDBJ databases">
        <title>Genomic Encyclopedia of Type Strains, Phase IV (KMG-IV): sequencing the most valuable type-strain genomes for metagenomic binning, comparative biology and taxonomic classification.</title>
        <authorList>
            <person name="Goeker M."/>
        </authorList>
    </citation>
    <scope>NUCLEOTIDE SEQUENCE [LARGE SCALE GENOMIC DNA]</scope>
    <source>
        <strain evidence="13 14">B1-1</strain>
    </source>
</reference>
<dbReference type="SUPFAM" id="SSF161098">
    <property type="entry name" value="MetI-like"/>
    <property type="match status" value="1"/>
</dbReference>
<dbReference type="RefSeq" id="WP_266279957.1">
    <property type="nucleotide sequence ID" value="NZ_JAPKNF010000001.1"/>
</dbReference>
<evidence type="ECO:0000256" key="5">
    <source>
        <dbReference type="ARBA" id="ARBA00022475"/>
    </source>
</evidence>
<keyword evidence="7 11" id="KW-0812">Transmembrane</keyword>
<evidence type="ECO:0000256" key="7">
    <source>
        <dbReference type="ARBA" id="ARBA00022692"/>
    </source>
</evidence>
<protein>
    <recommendedName>
        <fullName evidence="10">Maltose/maltodextrin transport system permease protein MalG</fullName>
    </recommendedName>
</protein>
<name>A0ABU0M5Q7_9HYPH</name>
<organism evidence="13 14">
    <name type="scientific">Kaistia geumhonensis</name>
    <dbReference type="NCBI Taxonomy" id="410839"/>
    <lineage>
        <taxon>Bacteria</taxon>
        <taxon>Pseudomonadati</taxon>
        <taxon>Pseudomonadota</taxon>
        <taxon>Alphaproteobacteria</taxon>
        <taxon>Hyphomicrobiales</taxon>
        <taxon>Kaistiaceae</taxon>
        <taxon>Kaistia</taxon>
    </lineage>
</organism>
<evidence type="ECO:0000256" key="9">
    <source>
        <dbReference type="ARBA" id="ARBA00023136"/>
    </source>
</evidence>
<dbReference type="InterPro" id="IPR050901">
    <property type="entry name" value="BP-dep_ABC_trans_perm"/>
</dbReference>
<evidence type="ECO:0000256" key="1">
    <source>
        <dbReference type="ARBA" id="ARBA00002264"/>
    </source>
</evidence>
<evidence type="ECO:0000313" key="14">
    <source>
        <dbReference type="Proteomes" id="UP001223743"/>
    </source>
</evidence>